<evidence type="ECO:0000313" key="1">
    <source>
        <dbReference type="EMBL" id="CAL1406374.1"/>
    </source>
</evidence>
<accession>A0AAV2G7Y8</accession>
<name>A0AAV2G7Y8_9ROSI</name>
<proteinExistence type="predicted"/>
<dbReference type="EMBL" id="OZ034821">
    <property type="protein sequence ID" value="CAL1406374.1"/>
    <property type="molecule type" value="Genomic_DNA"/>
</dbReference>
<protein>
    <submittedName>
        <fullName evidence="1">Uncharacterized protein</fullName>
    </submittedName>
</protein>
<dbReference type="AlphaFoldDB" id="A0AAV2G7Y8"/>
<sequence length="93" mass="10422">MFPLYEAEVRTQPHLPKPAFGPSPVVRNLLSDRLLCYESDVRTLLSDGGNQHREIGSAFLVFGDDLYFRRPLPLVSSSSFSRRGGREQRGSGL</sequence>
<dbReference type="Proteomes" id="UP001497516">
    <property type="component" value="Chromosome 8"/>
</dbReference>
<reference evidence="1 2" key="1">
    <citation type="submission" date="2024-04" db="EMBL/GenBank/DDBJ databases">
        <authorList>
            <person name="Fracassetti M."/>
        </authorList>
    </citation>
    <scope>NUCLEOTIDE SEQUENCE [LARGE SCALE GENOMIC DNA]</scope>
</reference>
<evidence type="ECO:0000313" key="2">
    <source>
        <dbReference type="Proteomes" id="UP001497516"/>
    </source>
</evidence>
<organism evidence="1 2">
    <name type="scientific">Linum trigynum</name>
    <dbReference type="NCBI Taxonomy" id="586398"/>
    <lineage>
        <taxon>Eukaryota</taxon>
        <taxon>Viridiplantae</taxon>
        <taxon>Streptophyta</taxon>
        <taxon>Embryophyta</taxon>
        <taxon>Tracheophyta</taxon>
        <taxon>Spermatophyta</taxon>
        <taxon>Magnoliopsida</taxon>
        <taxon>eudicotyledons</taxon>
        <taxon>Gunneridae</taxon>
        <taxon>Pentapetalae</taxon>
        <taxon>rosids</taxon>
        <taxon>fabids</taxon>
        <taxon>Malpighiales</taxon>
        <taxon>Linaceae</taxon>
        <taxon>Linum</taxon>
    </lineage>
</organism>
<gene>
    <name evidence="1" type="ORF">LTRI10_LOCUS46106</name>
</gene>
<keyword evidence="2" id="KW-1185">Reference proteome</keyword>